<proteinExistence type="inferred from homology"/>
<dbReference type="PANTHER" id="PTHR13774">
    <property type="entry name" value="PHENAZINE BIOSYNTHESIS PROTEIN"/>
    <property type="match status" value="1"/>
</dbReference>
<dbReference type="AlphaFoldDB" id="A0A6N2YW73"/>
<dbReference type="Pfam" id="PF02567">
    <property type="entry name" value="PhzC-PhzF"/>
    <property type="match status" value="1"/>
</dbReference>
<gene>
    <name evidence="4" type="primary">yddE</name>
    <name evidence="4" type="ORF">PCLFYP37_00898</name>
</gene>
<evidence type="ECO:0000256" key="1">
    <source>
        <dbReference type="ARBA" id="ARBA00008270"/>
    </source>
</evidence>
<organism evidence="4">
    <name type="scientific">Paraprevotella clara</name>
    <dbReference type="NCBI Taxonomy" id="454154"/>
    <lineage>
        <taxon>Bacteria</taxon>
        <taxon>Pseudomonadati</taxon>
        <taxon>Bacteroidota</taxon>
        <taxon>Bacteroidia</taxon>
        <taxon>Bacteroidales</taxon>
        <taxon>Prevotellaceae</taxon>
        <taxon>Paraprevotella</taxon>
    </lineage>
</organism>
<dbReference type="EMBL" id="CACRUT010000005">
    <property type="protein sequence ID" value="VYT69810.1"/>
    <property type="molecule type" value="Genomic_DNA"/>
</dbReference>
<accession>A0A6N2YW73</accession>
<dbReference type="EC" id="5.1.-.-" evidence="4"/>
<dbReference type="PIRSF" id="PIRSF016184">
    <property type="entry name" value="PhzC_PhzF"/>
    <property type="match status" value="1"/>
</dbReference>
<protein>
    <submittedName>
        <fullName evidence="4">Putative isomerase YddE</fullName>
        <ecNumber evidence="4">5.1.-.-</ecNumber>
    </submittedName>
</protein>
<evidence type="ECO:0000256" key="3">
    <source>
        <dbReference type="PIRSR" id="PIRSR016184-1"/>
    </source>
</evidence>
<dbReference type="PANTHER" id="PTHR13774:SF17">
    <property type="entry name" value="PHENAZINE BIOSYNTHESIS-LIKE DOMAIN-CONTAINING PROTEIN"/>
    <property type="match status" value="1"/>
</dbReference>
<dbReference type="NCBIfam" id="TIGR00654">
    <property type="entry name" value="PhzF_family"/>
    <property type="match status" value="1"/>
</dbReference>
<evidence type="ECO:0000313" key="4">
    <source>
        <dbReference type="EMBL" id="VYT69810.1"/>
    </source>
</evidence>
<sequence>MKIEQYIVDAFAERIFEGNPAVICVLERWLPDELMQKIASENNLSETAFLVPTEDTYGLRWFTPNGEIDLCGHATMAATYVVTTYLDTGKTDIAFSTRSGRLTAISKGGIFYIELPAFCLTPVPPPASIVKAIGVEPVETFMGRDMLCVLPSAEDVKAVSPDLNEIASYDGLLFHITAKGEECDCVSRTFAPKCGVPEDAVCGSGHCHIVPYWSGKLRKAELTARQASPRGGTLHCRYANDKVILGGRCVLFSEAVIRL</sequence>
<reference evidence="4" key="1">
    <citation type="submission" date="2019-11" db="EMBL/GenBank/DDBJ databases">
        <authorList>
            <person name="Feng L."/>
        </authorList>
    </citation>
    <scope>NUCLEOTIDE SEQUENCE</scope>
    <source>
        <strain evidence="4">PclaraLFYP37</strain>
    </source>
</reference>
<dbReference type="RefSeq" id="WP_412990691.1">
    <property type="nucleotide sequence ID" value="NZ_CACRUT010000005.1"/>
</dbReference>
<comment type="similarity">
    <text evidence="1">Belongs to the PhzF family.</text>
</comment>
<feature type="active site" evidence="3">
    <location>
        <position position="46"/>
    </location>
</feature>
<dbReference type="SUPFAM" id="SSF54506">
    <property type="entry name" value="Diaminopimelate epimerase-like"/>
    <property type="match status" value="1"/>
</dbReference>
<evidence type="ECO:0000256" key="2">
    <source>
        <dbReference type="ARBA" id="ARBA00023235"/>
    </source>
</evidence>
<dbReference type="GO" id="GO:0016853">
    <property type="term" value="F:isomerase activity"/>
    <property type="evidence" value="ECO:0007669"/>
    <property type="project" value="UniProtKB-KW"/>
</dbReference>
<name>A0A6N2YW73_9BACT</name>
<dbReference type="InterPro" id="IPR003719">
    <property type="entry name" value="Phenazine_PhzF-like"/>
</dbReference>
<keyword evidence="2 4" id="KW-0413">Isomerase</keyword>
<dbReference type="Gene3D" id="3.10.310.10">
    <property type="entry name" value="Diaminopimelate Epimerase, Chain A, domain 1"/>
    <property type="match status" value="2"/>
</dbReference>
<dbReference type="GO" id="GO:0005737">
    <property type="term" value="C:cytoplasm"/>
    <property type="evidence" value="ECO:0007669"/>
    <property type="project" value="TreeGrafter"/>
</dbReference>